<dbReference type="Proteomes" id="UP000770661">
    <property type="component" value="Unassembled WGS sequence"/>
</dbReference>
<dbReference type="PANTHER" id="PTHR14633">
    <property type="entry name" value="LITTLE ELONGATION COMPLEX SUBUNIT 2"/>
    <property type="match status" value="1"/>
</dbReference>
<dbReference type="AlphaFoldDB" id="A0A8J5CAI8"/>
<gene>
    <name evidence="2" type="ORF">GWK47_007612</name>
</gene>
<organism evidence="2 3">
    <name type="scientific">Chionoecetes opilio</name>
    <name type="common">Atlantic snow crab</name>
    <name type="synonym">Cancer opilio</name>
    <dbReference type="NCBI Taxonomy" id="41210"/>
    <lineage>
        <taxon>Eukaryota</taxon>
        <taxon>Metazoa</taxon>
        <taxon>Ecdysozoa</taxon>
        <taxon>Arthropoda</taxon>
        <taxon>Crustacea</taxon>
        <taxon>Multicrustacea</taxon>
        <taxon>Malacostraca</taxon>
        <taxon>Eumalacostraca</taxon>
        <taxon>Eucarida</taxon>
        <taxon>Decapoda</taxon>
        <taxon>Pleocyemata</taxon>
        <taxon>Brachyura</taxon>
        <taxon>Eubrachyura</taxon>
        <taxon>Majoidea</taxon>
        <taxon>Majidae</taxon>
        <taxon>Chionoecetes</taxon>
    </lineage>
</organism>
<evidence type="ECO:0000313" key="3">
    <source>
        <dbReference type="Proteomes" id="UP000770661"/>
    </source>
</evidence>
<dbReference type="PANTHER" id="PTHR14633:SF3">
    <property type="entry name" value="LITTLE ELONGATION COMPLEX SUBUNIT 2"/>
    <property type="match status" value="1"/>
</dbReference>
<protein>
    <recommendedName>
        <fullName evidence="1">Little elongation complex subunit 2 C-terminal domain-containing protein</fullName>
    </recommendedName>
</protein>
<evidence type="ECO:0000313" key="2">
    <source>
        <dbReference type="EMBL" id="KAG0718533.1"/>
    </source>
</evidence>
<proteinExistence type="predicted"/>
<dbReference type="OrthoDB" id="6361816at2759"/>
<dbReference type="GO" id="GO:0042796">
    <property type="term" value="P:snRNA transcription by RNA polymerase III"/>
    <property type="evidence" value="ECO:0007669"/>
    <property type="project" value="TreeGrafter"/>
</dbReference>
<accession>A0A8J5CAI8</accession>
<name>A0A8J5CAI8_CHIOP</name>
<evidence type="ECO:0000259" key="1">
    <source>
        <dbReference type="Pfam" id="PF10505"/>
    </source>
</evidence>
<feature type="domain" description="Little elongation complex subunit 2 C-terminal" evidence="1">
    <location>
        <begin position="54"/>
        <end position="181"/>
    </location>
</feature>
<reference evidence="2" key="1">
    <citation type="submission" date="2020-07" db="EMBL/GenBank/DDBJ databases">
        <title>The High-quality genome of the commercially important snow crab, Chionoecetes opilio.</title>
        <authorList>
            <person name="Jeong J.-H."/>
            <person name="Ryu S."/>
        </authorList>
    </citation>
    <scope>NUCLEOTIDE SEQUENCE</scope>
    <source>
        <strain evidence="2">MADBK_172401_WGS</strain>
        <tissue evidence="2">Digestive gland</tissue>
    </source>
</reference>
<comment type="caution">
    <text evidence="2">The sequence shown here is derived from an EMBL/GenBank/DDBJ whole genome shotgun (WGS) entry which is preliminary data.</text>
</comment>
<dbReference type="GO" id="GO:0045945">
    <property type="term" value="P:positive regulation of transcription by RNA polymerase III"/>
    <property type="evidence" value="ECO:0007669"/>
    <property type="project" value="TreeGrafter"/>
</dbReference>
<keyword evidence="3" id="KW-1185">Reference proteome</keyword>
<dbReference type="GO" id="GO:0042795">
    <property type="term" value="P:snRNA transcription by RNA polymerase II"/>
    <property type="evidence" value="ECO:0007669"/>
    <property type="project" value="TreeGrafter"/>
</dbReference>
<dbReference type="EMBL" id="JACEEZ010015870">
    <property type="protein sequence ID" value="KAG0718533.1"/>
    <property type="molecule type" value="Genomic_DNA"/>
</dbReference>
<dbReference type="InterPro" id="IPR019535">
    <property type="entry name" value="ICE2_C"/>
</dbReference>
<dbReference type="Pfam" id="PF10505">
    <property type="entry name" value="NARG2_C"/>
    <property type="match status" value="1"/>
</dbReference>
<dbReference type="GO" id="GO:0008023">
    <property type="term" value="C:transcription elongation factor complex"/>
    <property type="evidence" value="ECO:0007669"/>
    <property type="project" value="InterPro"/>
</dbReference>
<sequence length="221" mass="24797">MEVKSYSVKEPDQGGCVGDAADAASRTVTKYDDDFFSLSHTTDTDVFGDESVVRVCEGSGEILMTEDKDLAEILKDGKQLHVGFQSCQPLATFYSVFSAVLTQQTGHYLLHHDPKTEAFIQLMKAADPDKEAYVHMYNLHKAYAAPSVSTRLYTVPPWLAIDTHVLTPFHKKHRKIPGTFPMNNPKRKLTNADRKKINIKAKKKKTLVLVGHQNDEERSAF</sequence>